<dbReference type="Gene3D" id="3.30.750.44">
    <property type="match status" value="1"/>
</dbReference>
<feature type="chain" id="PRO_5005580240" evidence="6">
    <location>
        <begin position="29"/>
        <end position="551"/>
    </location>
</feature>
<dbReference type="Gene3D" id="3.90.226.10">
    <property type="entry name" value="2-enoyl-CoA Hydratase, Chain A, domain 1"/>
    <property type="match status" value="1"/>
</dbReference>
<dbReference type="Proteomes" id="UP000036908">
    <property type="component" value="Unassembled WGS sequence"/>
</dbReference>
<dbReference type="OrthoDB" id="9812068at2"/>
<dbReference type="GO" id="GO:0006508">
    <property type="term" value="P:proteolysis"/>
    <property type="evidence" value="ECO:0007669"/>
    <property type="project" value="UniProtKB-KW"/>
</dbReference>
<dbReference type="SUPFAM" id="SSF50156">
    <property type="entry name" value="PDZ domain-like"/>
    <property type="match status" value="1"/>
</dbReference>
<proteinExistence type="inferred from homology"/>
<dbReference type="InterPro" id="IPR004447">
    <property type="entry name" value="Peptidase_S41A"/>
</dbReference>
<dbReference type="InterPro" id="IPR029045">
    <property type="entry name" value="ClpP/crotonase-like_dom_sf"/>
</dbReference>
<organism evidence="8 9">
    <name type="scientific">Roseivirga seohaensis subsp. aquiponti</name>
    <dbReference type="NCBI Taxonomy" id="1566026"/>
    <lineage>
        <taxon>Bacteria</taxon>
        <taxon>Pseudomonadati</taxon>
        <taxon>Bacteroidota</taxon>
        <taxon>Cytophagia</taxon>
        <taxon>Cytophagales</taxon>
        <taxon>Roseivirgaceae</taxon>
        <taxon>Roseivirga</taxon>
    </lineage>
</organism>
<keyword evidence="6" id="KW-0732">Signal</keyword>
<dbReference type="RefSeq" id="WP_053222970.1">
    <property type="nucleotide sequence ID" value="NZ_JSVA01000007.1"/>
</dbReference>
<comment type="similarity">
    <text evidence="1 5">Belongs to the peptidase S41A family.</text>
</comment>
<protein>
    <submittedName>
        <fullName evidence="8">Peptidase S41</fullName>
    </submittedName>
</protein>
<dbReference type="Gene3D" id="2.30.42.10">
    <property type="match status" value="1"/>
</dbReference>
<evidence type="ECO:0000313" key="8">
    <source>
        <dbReference type="EMBL" id="KOF03602.1"/>
    </source>
</evidence>
<dbReference type="AlphaFoldDB" id="A0A0L8AN55"/>
<dbReference type="PANTHER" id="PTHR32060">
    <property type="entry name" value="TAIL-SPECIFIC PROTEASE"/>
    <property type="match status" value="1"/>
</dbReference>
<evidence type="ECO:0000256" key="1">
    <source>
        <dbReference type="ARBA" id="ARBA00009179"/>
    </source>
</evidence>
<dbReference type="CDD" id="cd07560">
    <property type="entry name" value="Peptidase_S41_CPP"/>
    <property type="match status" value="1"/>
</dbReference>
<dbReference type="PANTHER" id="PTHR32060:SF30">
    <property type="entry name" value="CARBOXY-TERMINAL PROCESSING PROTEASE CTPA"/>
    <property type="match status" value="1"/>
</dbReference>
<dbReference type="GO" id="GO:0004175">
    <property type="term" value="F:endopeptidase activity"/>
    <property type="evidence" value="ECO:0007669"/>
    <property type="project" value="TreeGrafter"/>
</dbReference>
<evidence type="ECO:0000256" key="4">
    <source>
        <dbReference type="ARBA" id="ARBA00022825"/>
    </source>
</evidence>
<sequence length="551" mass="60928">MAKVKFKKGYLALSAVMIFGLWSFTAPQNDKYFEILKNLDIFATMFKEVNAKYVDDINPNTFMRNGIDGMLSKLDPYTNYYSEDEIEDVRTENTGEYGGIGAQVVFLDGKVMIVMPDKGFSADKAGLKRGDEIISIDGLDVKGKFDRASEYIKGQASKKVAIEVLRENVGKLSFTVGLEKIDLPNVPYFGMVSIDVGLIKQTGFTPDASKEVKAALRELKKQGASKIILDLRGNPGGLLSEAVNISNIFIPKGELVVTTKGKLEETNATYKTLNTSTDEEIPLVVLTSSMSASAAEIVAGVMQDYDRGVVIGQKSYGKGLVQQTLPLSYNSQMKVTIAKYYTPSGRCIQALDYTHRNEDGSVGKVADSLKTLFRTKNGRPVYDGGGIDPDILVDRKDYAPVTKGILSENLLLKFGNAYAVKLDSITSIKDFKITDQIFNDFKHWASSQEFDYSSPLEIQLRKLKEVAEETGGLENISAELSALEAKMAHSRSNDIELAKTEIKQLLKEEFVMRTYLEEGRLLASFENDLDLSKALELLSNQSLYERTLAGN</sequence>
<dbReference type="Pfam" id="PF17820">
    <property type="entry name" value="PDZ_6"/>
    <property type="match status" value="1"/>
</dbReference>
<comment type="caution">
    <text evidence="8">The sequence shown here is derived from an EMBL/GenBank/DDBJ whole genome shotgun (WGS) entry which is preliminary data.</text>
</comment>
<keyword evidence="9" id="KW-1185">Reference proteome</keyword>
<dbReference type="InterPro" id="IPR036034">
    <property type="entry name" value="PDZ_sf"/>
</dbReference>
<name>A0A0L8AN55_9BACT</name>
<dbReference type="SUPFAM" id="SSF52096">
    <property type="entry name" value="ClpP/crotonase"/>
    <property type="match status" value="1"/>
</dbReference>
<dbReference type="SMART" id="SM00228">
    <property type="entry name" value="PDZ"/>
    <property type="match status" value="1"/>
</dbReference>
<dbReference type="Pfam" id="PF03572">
    <property type="entry name" value="Peptidase_S41"/>
    <property type="match status" value="1"/>
</dbReference>
<evidence type="ECO:0000256" key="3">
    <source>
        <dbReference type="ARBA" id="ARBA00022801"/>
    </source>
</evidence>
<dbReference type="GO" id="GO:0008236">
    <property type="term" value="F:serine-type peptidase activity"/>
    <property type="evidence" value="ECO:0007669"/>
    <property type="project" value="UniProtKB-KW"/>
</dbReference>
<dbReference type="PROSITE" id="PS50106">
    <property type="entry name" value="PDZ"/>
    <property type="match status" value="1"/>
</dbReference>
<dbReference type="PATRIC" id="fig|1566026.4.peg.2945"/>
<keyword evidence="4 5" id="KW-0720">Serine protease</keyword>
<evidence type="ECO:0000256" key="5">
    <source>
        <dbReference type="RuleBase" id="RU004404"/>
    </source>
</evidence>
<dbReference type="EMBL" id="JSVA01000007">
    <property type="protein sequence ID" value="KOF03602.1"/>
    <property type="molecule type" value="Genomic_DNA"/>
</dbReference>
<accession>A0A0L8AN55</accession>
<feature type="domain" description="PDZ" evidence="7">
    <location>
        <begin position="85"/>
        <end position="168"/>
    </location>
</feature>
<evidence type="ECO:0000256" key="2">
    <source>
        <dbReference type="ARBA" id="ARBA00022670"/>
    </source>
</evidence>
<keyword evidence="2 5" id="KW-0645">Protease</keyword>
<reference evidence="9" key="1">
    <citation type="submission" date="2014-11" db="EMBL/GenBank/DDBJ databases">
        <title>Genome sequencing of Roseivirga sp. D-25.</title>
        <authorList>
            <person name="Selvaratnam C."/>
            <person name="Thevarajoo S."/>
            <person name="Goh K.M."/>
            <person name="Eee R."/>
            <person name="Chan K.-G."/>
            <person name="Chong C.S."/>
        </authorList>
    </citation>
    <scope>NUCLEOTIDE SEQUENCE [LARGE SCALE GENOMIC DNA]</scope>
    <source>
        <strain evidence="9">D-25</strain>
    </source>
</reference>
<dbReference type="GO" id="GO:0007165">
    <property type="term" value="P:signal transduction"/>
    <property type="evidence" value="ECO:0007669"/>
    <property type="project" value="TreeGrafter"/>
</dbReference>
<dbReference type="InterPro" id="IPR001478">
    <property type="entry name" value="PDZ"/>
</dbReference>
<evidence type="ECO:0000256" key="6">
    <source>
        <dbReference type="SAM" id="SignalP"/>
    </source>
</evidence>
<dbReference type="NCBIfam" id="TIGR00225">
    <property type="entry name" value="prc"/>
    <property type="match status" value="1"/>
</dbReference>
<dbReference type="InterPro" id="IPR005151">
    <property type="entry name" value="Tail-specific_protease"/>
</dbReference>
<dbReference type="SMART" id="SM00245">
    <property type="entry name" value="TSPc"/>
    <property type="match status" value="1"/>
</dbReference>
<feature type="signal peptide" evidence="6">
    <location>
        <begin position="1"/>
        <end position="28"/>
    </location>
</feature>
<gene>
    <name evidence="8" type="ORF">OB69_05605</name>
</gene>
<keyword evidence="3 5" id="KW-0378">Hydrolase</keyword>
<dbReference type="GO" id="GO:0030288">
    <property type="term" value="C:outer membrane-bounded periplasmic space"/>
    <property type="evidence" value="ECO:0007669"/>
    <property type="project" value="TreeGrafter"/>
</dbReference>
<evidence type="ECO:0000259" key="7">
    <source>
        <dbReference type="PROSITE" id="PS50106"/>
    </source>
</evidence>
<dbReference type="InterPro" id="IPR041489">
    <property type="entry name" value="PDZ_6"/>
</dbReference>
<evidence type="ECO:0000313" key="9">
    <source>
        <dbReference type="Proteomes" id="UP000036908"/>
    </source>
</evidence>